<protein>
    <submittedName>
        <fullName evidence="3">DgyrCDS3433</fullName>
    </submittedName>
</protein>
<dbReference type="OrthoDB" id="2556847at2759"/>
<proteinExistence type="predicted"/>
<evidence type="ECO:0000313" key="3">
    <source>
        <dbReference type="EMBL" id="CAD5114291.1"/>
    </source>
</evidence>
<dbReference type="PANTHER" id="PTHR21586">
    <property type="entry name" value="TIPA"/>
    <property type="match status" value="1"/>
</dbReference>
<dbReference type="InterPro" id="IPR036457">
    <property type="entry name" value="PPM-type-like_dom_sf"/>
</dbReference>
<feature type="region of interest" description="Disordered" evidence="1">
    <location>
        <begin position="464"/>
        <end position="493"/>
    </location>
</feature>
<comment type="caution">
    <text evidence="3">The sequence shown here is derived from an EMBL/GenBank/DDBJ whole genome shotgun (WGS) entry which is preliminary data.</text>
</comment>
<dbReference type="PROSITE" id="PS51746">
    <property type="entry name" value="PPM_2"/>
    <property type="match status" value="1"/>
</dbReference>
<evidence type="ECO:0000259" key="2">
    <source>
        <dbReference type="PROSITE" id="PS51746"/>
    </source>
</evidence>
<organism evidence="3 4">
    <name type="scientific">Dimorphilus gyrociliatus</name>
    <dbReference type="NCBI Taxonomy" id="2664684"/>
    <lineage>
        <taxon>Eukaryota</taxon>
        <taxon>Metazoa</taxon>
        <taxon>Spiralia</taxon>
        <taxon>Lophotrochozoa</taxon>
        <taxon>Annelida</taxon>
        <taxon>Polychaeta</taxon>
        <taxon>Polychaeta incertae sedis</taxon>
        <taxon>Dinophilidae</taxon>
        <taxon>Dimorphilus</taxon>
    </lineage>
</organism>
<dbReference type="AlphaFoldDB" id="A0A7I8VF04"/>
<dbReference type="EMBL" id="CAJFCJ010000005">
    <property type="protein sequence ID" value="CAD5114291.1"/>
    <property type="molecule type" value="Genomic_DNA"/>
</dbReference>
<evidence type="ECO:0000313" key="4">
    <source>
        <dbReference type="Proteomes" id="UP000549394"/>
    </source>
</evidence>
<evidence type="ECO:0000256" key="1">
    <source>
        <dbReference type="SAM" id="MobiDB-lite"/>
    </source>
</evidence>
<dbReference type="InterPro" id="IPR053287">
    <property type="entry name" value="PP2C-like_domain"/>
</dbReference>
<reference evidence="3 4" key="1">
    <citation type="submission" date="2020-08" db="EMBL/GenBank/DDBJ databases">
        <authorList>
            <person name="Hejnol A."/>
        </authorList>
    </citation>
    <scope>NUCLEOTIDE SEQUENCE [LARGE SCALE GENOMIC DNA]</scope>
</reference>
<accession>A0A7I8VF04</accession>
<feature type="domain" description="PPM-type phosphatase" evidence="2">
    <location>
        <begin position="82"/>
        <end position="424"/>
    </location>
</feature>
<dbReference type="SUPFAM" id="SSF81606">
    <property type="entry name" value="PP2C-like"/>
    <property type="match status" value="1"/>
</dbReference>
<dbReference type="InterPro" id="IPR001932">
    <property type="entry name" value="PPM-type_phosphatase-like_dom"/>
</dbReference>
<dbReference type="Gene3D" id="3.60.40.10">
    <property type="entry name" value="PPM-type phosphatase domain"/>
    <property type="match status" value="1"/>
</dbReference>
<gene>
    <name evidence="3" type="ORF">DGYR_LOCUS3150</name>
</gene>
<dbReference type="SMART" id="SM00332">
    <property type="entry name" value="PP2Cc"/>
    <property type="match status" value="1"/>
</dbReference>
<sequence length="493" mass="54834">MSRSIYFRKSGKSPRWSKKKKATSDILWARKPDDLPDARLKKMSFNLFAACTGPANGLCDVNEHLPSALITDINWNSKNRKAYGVSESLYEKHPISGKITGEPVADSYAIVARKDNALLVVADGVNWGEKSMKAARSAIYGVVRYVCQNLFTESQVFKTKELFKVLRSSVDAAHQVILETQGGLTTLCVAFVAPLSNSKQFAICIVNVGDSLGYVFSRHHGIREITTASHDITVERNIRDARGAIGPVRGNDPDLANLTCSMTFCDAGDIVFLTTDGVSDNFDPVVTKVAVAPKQTRSKSDSDAPIENGEEFTSVAYECGIAQDGRPEMTPSERHQYAVKEMERIIHEQELETEQSISAQELCASIILHVVKLTEKRRRILENPQVWKKLKSEEAKKKRDDAVREKLRAEPGKLDHATIVAYEIGVFQGNENENYEEESDHELVLCSSPGYGDYTAPIAQFDSFESESEQETTTTLKDDESDSISQKFEEFVV</sequence>
<keyword evidence="4" id="KW-1185">Reference proteome</keyword>
<dbReference type="Pfam" id="PF13672">
    <property type="entry name" value="PP2C_2"/>
    <property type="match status" value="1"/>
</dbReference>
<dbReference type="PANTHER" id="PTHR21586:SF0">
    <property type="entry name" value="PP2C-LIKE DOMAIN-CONTAINING PROTEIN CG9801"/>
    <property type="match status" value="1"/>
</dbReference>
<dbReference type="Proteomes" id="UP000549394">
    <property type="component" value="Unassembled WGS sequence"/>
</dbReference>
<name>A0A7I8VF04_9ANNE</name>